<evidence type="ECO:0000313" key="1">
    <source>
        <dbReference type="EMBL" id="PAX51679.1"/>
    </source>
</evidence>
<dbReference type="AlphaFoldDB" id="A0A2A2TE49"/>
<gene>
    <name evidence="1" type="ORF">CK510_23465</name>
</gene>
<evidence type="ECO:0000313" key="2">
    <source>
        <dbReference type="Proteomes" id="UP000218238"/>
    </source>
</evidence>
<dbReference type="RefSeq" id="WP_211293277.1">
    <property type="nucleotide sequence ID" value="NZ_NTFS01000352.1"/>
</dbReference>
<dbReference type="Proteomes" id="UP000218238">
    <property type="component" value="Unassembled WGS sequence"/>
</dbReference>
<name>A0A2A2TE49_9CYAN</name>
<keyword evidence="2" id="KW-1185">Reference proteome</keyword>
<proteinExistence type="predicted"/>
<organism evidence="1 2">
    <name type="scientific">Brunnivagina elsteri CCALA 953</name>
    <dbReference type="NCBI Taxonomy" id="987040"/>
    <lineage>
        <taxon>Bacteria</taxon>
        <taxon>Bacillati</taxon>
        <taxon>Cyanobacteriota</taxon>
        <taxon>Cyanophyceae</taxon>
        <taxon>Nostocales</taxon>
        <taxon>Calotrichaceae</taxon>
        <taxon>Brunnivagina</taxon>
    </lineage>
</organism>
<feature type="non-terminal residue" evidence="1">
    <location>
        <position position="171"/>
    </location>
</feature>
<comment type="caution">
    <text evidence="1">The sequence shown here is derived from an EMBL/GenBank/DDBJ whole genome shotgun (WGS) entry which is preliminary data.</text>
</comment>
<protein>
    <submittedName>
        <fullName evidence="1">Uncharacterized protein</fullName>
    </submittedName>
</protein>
<sequence>MFLFKNEYVKAALYVPNCTYEIKESFSFDSTQNLNKQFLINDYKYLIWKKEAALVFFLIHDSEEDGLNWKFFLQKYQRINEEAKIHKFIDLFKLYNTHQKSTLDLQQLESDNKIFSTDFHPYITAIPSKIKIIDINKYQKEEISKKISDKVYHIFDTSNNKLEFKNRHAII</sequence>
<dbReference type="EMBL" id="NTFS01000352">
    <property type="protein sequence ID" value="PAX51679.1"/>
    <property type="molecule type" value="Genomic_DNA"/>
</dbReference>
<accession>A0A2A2TE49</accession>
<reference evidence="1 2" key="1">
    <citation type="submission" date="2017-08" db="EMBL/GenBank/DDBJ databases">
        <title>Draft genome sequence of filamentous cyanobacterium Calothrix elsteri CCALA 953.</title>
        <authorList>
            <person name="Gagunashvili A.N."/>
            <person name="Elster J."/>
            <person name="Andresson O.S."/>
        </authorList>
    </citation>
    <scope>NUCLEOTIDE SEQUENCE [LARGE SCALE GENOMIC DNA]</scope>
    <source>
        <strain evidence="1 2">CCALA 953</strain>
    </source>
</reference>